<sequence>MSTGKCQILSNDDDKKIFGVAPEVLRGGEYTQQFIQVDLDFENLPEPKNADNDDLEYSDSLRMDFIKFDINSKDERN</sequence>
<keyword evidence="2" id="KW-1185">Reference proteome</keyword>
<dbReference type="Proteomes" id="UP000018888">
    <property type="component" value="Unassembled WGS sequence"/>
</dbReference>
<name>A0A2P4Q888_RHIID</name>
<dbReference type="EMBL" id="AUPC02000078">
    <property type="protein sequence ID" value="POG73844.1"/>
    <property type="molecule type" value="Genomic_DNA"/>
</dbReference>
<proteinExistence type="predicted"/>
<reference evidence="1 2" key="2">
    <citation type="journal article" date="2018" name="New Phytol.">
        <title>High intraspecific genome diversity in the model arbuscular mycorrhizal symbiont Rhizophagus irregularis.</title>
        <authorList>
            <person name="Chen E.C.H."/>
            <person name="Morin E."/>
            <person name="Beaudet D."/>
            <person name="Noel J."/>
            <person name="Yildirir G."/>
            <person name="Ndikumana S."/>
            <person name="Charron P."/>
            <person name="St-Onge C."/>
            <person name="Giorgi J."/>
            <person name="Kruger M."/>
            <person name="Marton T."/>
            <person name="Ropars J."/>
            <person name="Grigoriev I.V."/>
            <person name="Hainaut M."/>
            <person name="Henrissat B."/>
            <person name="Roux C."/>
            <person name="Martin F."/>
            <person name="Corradi N."/>
        </authorList>
    </citation>
    <scope>NUCLEOTIDE SEQUENCE [LARGE SCALE GENOMIC DNA]</scope>
    <source>
        <strain evidence="1 2">DAOM 197198</strain>
    </source>
</reference>
<dbReference type="AlphaFoldDB" id="A0A2P4Q888"/>
<protein>
    <submittedName>
        <fullName evidence="1">Uncharacterized protein</fullName>
    </submittedName>
</protein>
<evidence type="ECO:0000313" key="2">
    <source>
        <dbReference type="Proteomes" id="UP000018888"/>
    </source>
</evidence>
<accession>A0A2P4Q888</accession>
<gene>
    <name evidence="1" type="ORF">GLOIN_2v1772018</name>
</gene>
<reference evidence="1 2" key="1">
    <citation type="journal article" date="2013" name="Proc. Natl. Acad. Sci. U.S.A.">
        <title>Genome of an arbuscular mycorrhizal fungus provides insight into the oldest plant symbiosis.</title>
        <authorList>
            <person name="Tisserant E."/>
            <person name="Malbreil M."/>
            <person name="Kuo A."/>
            <person name="Kohler A."/>
            <person name="Symeonidi A."/>
            <person name="Balestrini R."/>
            <person name="Charron P."/>
            <person name="Duensing N."/>
            <person name="Frei Dit Frey N."/>
            <person name="Gianinazzi-Pearson V."/>
            <person name="Gilbert L.B."/>
            <person name="Handa Y."/>
            <person name="Herr J.R."/>
            <person name="Hijri M."/>
            <person name="Koul R."/>
            <person name="Kawaguchi M."/>
            <person name="Krajinski F."/>
            <person name="Lammers P.J."/>
            <person name="Masclaux F.G."/>
            <person name="Murat C."/>
            <person name="Morin E."/>
            <person name="Ndikumana S."/>
            <person name="Pagni M."/>
            <person name="Petitpierre D."/>
            <person name="Requena N."/>
            <person name="Rosikiewicz P."/>
            <person name="Riley R."/>
            <person name="Saito K."/>
            <person name="San Clemente H."/>
            <person name="Shapiro H."/>
            <person name="van Tuinen D."/>
            <person name="Becard G."/>
            <person name="Bonfante P."/>
            <person name="Paszkowski U."/>
            <person name="Shachar-Hill Y.Y."/>
            <person name="Tuskan G.A."/>
            <person name="Young P.W."/>
            <person name="Sanders I.R."/>
            <person name="Henrissat B."/>
            <person name="Rensing S.A."/>
            <person name="Grigoriev I.V."/>
            <person name="Corradi N."/>
            <person name="Roux C."/>
            <person name="Martin F."/>
        </authorList>
    </citation>
    <scope>NUCLEOTIDE SEQUENCE [LARGE SCALE GENOMIC DNA]</scope>
    <source>
        <strain evidence="1 2">DAOM 197198</strain>
    </source>
</reference>
<organism evidence="1 2">
    <name type="scientific">Rhizophagus irregularis (strain DAOM 181602 / DAOM 197198 / MUCL 43194)</name>
    <name type="common">Arbuscular mycorrhizal fungus</name>
    <name type="synonym">Glomus intraradices</name>
    <dbReference type="NCBI Taxonomy" id="747089"/>
    <lineage>
        <taxon>Eukaryota</taxon>
        <taxon>Fungi</taxon>
        <taxon>Fungi incertae sedis</taxon>
        <taxon>Mucoromycota</taxon>
        <taxon>Glomeromycotina</taxon>
        <taxon>Glomeromycetes</taxon>
        <taxon>Glomerales</taxon>
        <taxon>Glomeraceae</taxon>
        <taxon>Rhizophagus</taxon>
    </lineage>
</organism>
<evidence type="ECO:0000313" key="1">
    <source>
        <dbReference type="EMBL" id="POG73844.1"/>
    </source>
</evidence>
<comment type="caution">
    <text evidence="1">The sequence shown here is derived from an EMBL/GenBank/DDBJ whole genome shotgun (WGS) entry which is preliminary data.</text>
</comment>